<comment type="similarity">
    <text evidence="1">Belongs to the short-chain dehydrogenases/reductases (SDR) family.</text>
</comment>
<dbReference type="InterPro" id="IPR036291">
    <property type="entry name" value="NAD(P)-bd_dom_sf"/>
</dbReference>
<dbReference type="SUPFAM" id="SSF51735">
    <property type="entry name" value="NAD(P)-binding Rossmann-fold domains"/>
    <property type="match status" value="1"/>
</dbReference>
<evidence type="ECO:0000313" key="4">
    <source>
        <dbReference type="EMBL" id="KAF6218603.1"/>
    </source>
</evidence>
<evidence type="ECO:0000256" key="3">
    <source>
        <dbReference type="ARBA" id="ARBA00023002"/>
    </source>
</evidence>
<gene>
    <name evidence="4" type="ORF">HO133_005954</name>
</gene>
<dbReference type="InterPro" id="IPR002347">
    <property type="entry name" value="SDR_fam"/>
</dbReference>
<keyword evidence="2" id="KW-0521">NADP</keyword>
<dbReference type="Proteomes" id="UP000593566">
    <property type="component" value="Unassembled WGS sequence"/>
</dbReference>
<accession>A0A8H6C8B2</accession>
<keyword evidence="5" id="KW-1185">Reference proteome</keyword>
<evidence type="ECO:0000313" key="5">
    <source>
        <dbReference type="Proteomes" id="UP000593566"/>
    </source>
</evidence>
<dbReference type="GO" id="GO:0016491">
    <property type="term" value="F:oxidoreductase activity"/>
    <property type="evidence" value="ECO:0007669"/>
    <property type="project" value="UniProtKB-KW"/>
</dbReference>
<dbReference type="GeneID" id="59334359"/>
<proteinExistence type="inferred from homology"/>
<dbReference type="PANTHER" id="PTHR24320">
    <property type="entry name" value="RETINOL DEHYDROGENASE"/>
    <property type="match status" value="1"/>
</dbReference>
<dbReference type="EMBL" id="JACCJB010000022">
    <property type="protein sequence ID" value="KAF6218603.1"/>
    <property type="molecule type" value="Genomic_DNA"/>
</dbReference>
<dbReference type="Gene3D" id="3.40.50.720">
    <property type="entry name" value="NAD(P)-binding Rossmann-like Domain"/>
    <property type="match status" value="1"/>
</dbReference>
<evidence type="ECO:0000256" key="2">
    <source>
        <dbReference type="ARBA" id="ARBA00022857"/>
    </source>
</evidence>
<keyword evidence="3" id="KW-0560">Oxidoreductase</keyword>
<dbReference type="PRINTS" id="PR00081">
    <property type="entry name" value="GDHRDH"/>
</dbReference>
<evidence type="ECO:0000256" key="1">
    <source>
        <dbReference type="ARBA" id="ARBA00006484"/>
    </source>
</evidence>
<protein>
    <submittedName>
        <fullName evidence="4">Uncharacterized protein</fullName>
    </submittedName>
</protein>
<dbReference type="Pfam" id="PF00106">
    <property type="entry name" value="adh_short"/>
    <property type="match status" value="1"/>
</dbReference>
<dbReference type="PANTHER" id="PTHR24320:SF236">
    <property type="entry name" value="SHORT-CHAIN DEHYDROGENASE-RELATED"/>
    <property type="match status" value="1"/>
</dbReference>
<sequence length="331" mass="35545">MPSAFSQAFPPAPTFTEKNVGSLKGKVIIVTGSASGVGYELAKLLYGQGGNIYIAARSSEKVDRAIESIKASVPSSKGHLAPLILDLADFPTIKNAVDGFLQKENRLDVLVHNAGLMTPPAGSKSKLGYDLEMATNCMGPFILNHLLESILTRTAHAESIPDHVRVVWVSSMIAAFVPPGGIQFDEKSGSPKVLANTMHNYMQSKVGNVFLASEAAKRLGGDGVISMSVNPGLMKTELQRHMPRVQSIIMGILFKPPLFGAYSELFAALSPQVKAEHNGGFVVPWGRFGDIPDHIEEGLKPRAEGVLNSKRLDAAGFYSVTRVNLVLVPER</sequence>
<reference evidence="4 5" key="1">
    <citation type="journal article" date="2020" name="Genomics">
        <title>Complete, high-quality genomes from long-read metagenomic sequencing of two wolf lichen thalli reveals enigmatic genome architecture.</title>
        <authorList>
            <person name="McKenzie S.K."/>
            <person name="Walston R.F."/>
            <person name="Allen J.L."/>
        </authorList>
    </citation>
    <scope>NUCLEOTIDE SEQUENCE [LARGE SCALE GENOMIC DNA]</scope>
    <source>
        <strain evidence="4">WasteWater1</strain>
    </source>
</reference>
<organism evidence="4 5">
    <name type="scientific">Letharia lupina</name>
    <dbReference type="NCBI Taxonomy" id="560253"/>
    <lineage>
        <taxon>Eukaryota</taxon>
        <taxon>Fungi</taxon>
        <taxon>Dikarya</taxon>
        <taxon>Ascomycota</taxon>
        <taxon>Pezizomycotina</taxon>
        <taxon>Lecanoromycetes</taxon>
        <taxon>OSLEUM clade</taxon>
        <taxon>Lecanoromycetidae</taxon>
        <taxon>Lecanorales</taxon>
        <taxon>Lecanorineae</taxon>
        <taxon>Parmeliaceae</taxon>
        <taxon>Letharia</taxon>
    </lineage>
</organism>
<comment type="caution">
    <text evidence="4">The sequence shown here is derived from an EMBL/GenBank/DDBJ whole genome shotgun (WGS) entry which is preliminary data.</text>
</comment>
<dbReference type="AlphaFoldDB" id="A0A8H6C8B2"/>
<dbReference type="RefSeq" id="XP_037148038.1">
    <property type="nucleotide sequence ID" value="XM_037296857.1"/>
</dbReference>
<name>A0A8H6C8B2_9LECA</name>